<reference evidence="2 3" key="1">
    <citation type="submission" date="2022-03" db="EMBL/GenBank/DDBJ databases">
        <title>Streptomyces yunnanensis P86,complete genome.</title>
        <authorList>
            <person name="Chen S."/>
            <person name="Zhang Q."/>
        </authorList>
    </citation>
    <scope>NUCLEOTIDE SEQUENCE [LARGE SCALE GENOMIC DNA]</scope>
    <source>
        <strain evidence="2 3">P86</strain>
    </source>
</reference>
<dbReference type="EMBL" id="CP095749">
    <property type="protein sequence ID" value="WEB38695.1"/>
    <property type="molecule type" value="Genomic_DNA"/>
</dbReference>
<dbReference type="RefSeq" id="WP_275306451.1">
    <property type="nucleotide sequence ID" value="NZ_CP095749.1"/>
</dbReference>
<evidence type="ECO:0000256" key="1">
    <source>
        <dbReference type="SAM" id="MobiDB-lite"/>
    </source>
</evidence>
<organism evidence="2 3">
    <name type="scientific">Streptomyces yunnanensis</name>
    <dbReference type="NCBI Taxonomy" id="156453"/>
    <lineage>
        <taxon>Bacteria</taxon>
        <taxon>Bacillati</taxon>
        <taxon>Actinomycetota</taxon>
        <taxon>Actinomycetes</taxon>
        <taxon>Kitasatosporales</taxon>
        <taxon>Streptomycetaceae</taxon>
        <taxon>Streptomyces</taxon>
    </lineage>
</organism>
<dbReference type="Proteomes" id="UP001218629">
    <property type="component" value="Chromosome"/>
</dbReference>
<protein>
    <submittedName>
        <fullName evidence="2">Uncharacterized protein</fullName>
    </submittedName>
</protein>
<keyword evidence="3" id="KW-1185">Reference proteome</keyword>
<evidence type="ECO:0000313" key="3">
    <source>
        <dbReference type="Proteomes" id="UP001218629"/>
    </source>
</evidence>
<accession>A0ABY8A172</accession>
<feature type="region of interest" description="Disordered" evidence="1">
    <location>
        <begin position="39"/>
        <end position="70"/>
    </location>
</feature>
<name>A0ABY8A172_9ACTN</name>
<feature type="compositionally biased region" description="Polar residues" evidence="1">
    <location>
        <begin position="47"/>
        <end position="58"/>
    </location>
</feature>
<sequence>MAATIAVMVLRGLPADAPKPITTGQQVAAGEKITLATDTPAPHYPSGSWTEHLTTEPSGSRKPCARCSTR</sequence>
<proteinExistence type="predicted"/>
<evidence type="ECO:0000313" key="2">
    <source>
        <dbReference type="EMBL" id="WEB38695.1"/>
    </source>
</evidence>
<gene>
    <name evidence="2" type="ORF">MOV08_04865</name>
</gene>